<dbReference type="RefSeq" id="WP_138856070.1">
    <property type="nucleotide sequence ID" value="NZ_CP040709.1"/>
</dbReference>
<name>A0A840S6Z0_9BURK</name>
<dbReference type="SUPFAM" id="SSF53850">
    <property type="entry name" value="Periplasmic binding protein-like II"/>
    <property type="match status" value="1"/>
</dbReference>
<sequence>MGVGCGVEWRGGALVWAGSLALALAATGAQATKDGKGPVLEIAVIEDAALARPVQTLLAEAFARAGQPVVFRPMPLRRAEQEILAGRLDGDSARVMEFFELHPQLQRVRVPLREVGYFALFKPPCPARLEWHALAARPLAYLRGTHAVEAHLPEPQRRAAASFNELGRYLQEGVAEAAVMPLTPALARALPGQGLCHVAEPVLRRDLFLALHARHALLRPRLERALQALQAEGRTAAIWAQAEAGLRQWAVQRPVPAASNP</sequence>
<dbReference type="OrthoDB" id="368476at2"/>
<organism evidence="1 2">
    <name type="scientific">Inhella inkyongensis</name>
    <dbReference type="NCBI Taxonomy" id="392593"/>
    <lineage>
        <taxon>Bacteria</taxon>
        <taxon>Pseudomonadati</taxon>
        <taxon>Pseudomonadota</taxon>
        <taxon>Betaproteobacteria</taxon>
        <taxon>Burkholderiales</taxon>
        <taxon>Sphaerotilaceae</taxon>
        <taxon>Inhella</taxon>
    </lineage>
</organism>
<evidence type="ECO:0008006" key="3">
    <source>
        <dbReference type="Google" id="ProtNLM"/>
    </source>
</evidence>
<dbReference type="Proteomes" id="UP000554837">
    <property type="component" value="Unassembled WGS sequence"/>
</dbReference>
<protein>
    <recommendedName>
        <fullName evidence="3">Solute-binding protein family 3/N-terminal domain-containing protein</fullName>
    </recommendedName>
</protein>
<keyword evidence="2" id="KW-1185">Reference proteome</keyword>
<dbReference type="AlphaFoldDB" id="A0A840S6Z0"/>
<evidence type="ECO:0000313" key="1">
    <source>
        <dbReference type="EMBL" id="MBB5204230.1"/>
    </source>
</evidence>
<dbReference type="EMBL" id="JACHHO010000002">
    <property type="protein sequence ID" value="MBB5204230.1"/>
    <property type="molecule type" value="Genomic_DNA"/>
</dbReference>
<evidence type="ECO:0000313" key="2">
    <source>
        <dbReference type="Proteomes" id="UP000554837"/>
    </source>
</evidence>
<gene>
    <name evidence="1" type="ORF">HNQ51_001544</name>
</gene>
<proteinExistence type="predicted"/>
<accession>A0A840S6Z0</accession>
<comment type="caution">
    <text evidence="1">The sequence shown here is derived from an EMBL/GenBank/DDBJ whole genome shotgun (WGS) entry which is preliminary data.</text>
</comment>
<reference evidence="1 2" key="1">
    <citation type="submission" date="2020-08" db="EMBL/GenBank/DDBJ databases">
        <title>Genomic Encyclopedia of Type Strains, Phase IV (KMG-IV): sequencing the most valuable type-strain genomes for metagenomic binning, comparative biology and taxonomic classification.</title>
        <authorList>
            <person name="Goeker M."/>
        </authorList>
    </citation>
    <scope>NUCLEOTIDE SEQUENCE [LARGE SCALE GENOMIC DNA]</scope>
    <source>
        <strain evidence="1 2">DSM 23958</strain>
    </source>
</reference>